<organism evidence="2 3">
    <name type="scientific">Streptomyces axinellae</name>
    <dbReference type="NCBI Taxonomy" id="552788"/>
    <lineage>
        <taxon>Bacteria</taxon>
        <taxon>Bacillati</taxon>
        <taxon>Actinomycetota</taxon>
        <taxon>Actinomycetes</taxon>
        <taxon>Kitasatosporales</taxon>
        <taxon>Streptomycetaceae</taxon>
        <taxon>Streptomyces</taxon>
    </lineage>
</organism>
<evidence type="ECO:0000256" key="1">
    <source>
        <dbReference type="SAM" id="MobiDB-lite"/>
    </source>
</evidence>
<feature type="region of interest" description="Disordered" evidence="1">
    <location>
        <begin position="12"/>
        <end position="43"/>
    </location>
</feature>
<evidence type="ECO:0000313" key="3">
    <source>
        <dbReference type="Proteomes" id="UP001501447"/>
    </source>
</evidence>
<reference evidence="2 3" key="1">
    <citation type="journal article" date="2019" name="Int. J. Syst. Evol. Microbiol.">
        <title>The Global Catalogue of Microorganisms (GCM) 10K type strain sequencing project: providing services to taxonomists for standard genome sequencing and annotation.</title>
        <authorList>
            <consortium name="The Broad Institute Genomics Platform"/>
            <consortium name="The Broad Institute Genome Sequencing Center for Infectious Disease"/>
            <person name="Wu L."/>
            <person name="Ma J."/>
        </authorList>
    </citation>
    <scope>NUCLEOTIDE SEQUENCE [LARGE SCALE GENOMIC DNA]</scope>
    <source>
        <strain evidence="2 3">JCM 16373</strain>
    </source>
</reference>
<sequence>MRILTTLTALGDNPYRDSLDVKKLTDTSGCRPRETTRGPYGRP</sequence>
<keyword evidence="3" id="KW-1185">Reference proteome</keyword>
<name>A0ABN3Q917_9ACTN</name>
<dbReference type="Proteomes" id="UP001501447">
    <property type="component" value="Unassembled WGS sequence"/>
</dbReference>
<gene>
    <name evidence="2" type="ORF">GCM10009863_36370</name>
</gene>
<accession>A0ABN3Q917</accession>
<feature type="compositionally biased region" description="Basic and acidic residues" evidence="1">
    <location>
        <begin position="14"/>
        <end position="36"/>
    </location>
</feature>
<dbReference type="EMBL" id="BAAARJ010000011">
    <property type="protein sequence ID" value="GAA2619166.1"/>
    <property type="molecule type" value="Genomic_DNA"/>
</dbReference>
<proteinExistence type="predicted"/>
<comment type="caution">
    <text evidence="2">The sequence shown here is derived from an EMBL/GenBank/DDBJ whole genome shotgun (WGS) entry which is preliminary data.</text>
</comment>
<evidence type="ECO:0000313" key="2">
    <source>
        <dbReference type="EMBL" id="GAA2619166.1"/>
    </source>
</evidence>
<protein>
    <submittedName>
        <fullName evidence="2">Uncharacterized protein</fullName>
    </submittedName>
</protein>